<keyword evidence="15" id="KW-1185">Reference proteome</keyword>
<dbReference type="GO" id="GO:0003924">
    <property type="term" value="F:GTPase activity"/>
    <property type="evidence" value="ECO:0000318"/>
    <property type="project" value="GO_Central"/>
</dbReference>
<dbReference type="FunFam" id="2.40.30.10:FF:000005">
    <property type="entry name" value="Elongation factor 1-alpha"/>
    <property type="match status" value="1"/>
</dbReference>
<evidence type="ECO:0000256" key="3">
    <source>
        <dbReference type="ARBA" id="ARBA00007249"/>
    </source>
</evidence>
<evidence type="ECO:0000313" key="14">
    <source>
        <dbReference type="EnsemblPlants" id="KEH43146"/>
    </source>
</evidence>
<dbReference type="PROSITE" id="PS00301">
    <property type="entry name" value="G_TR_1"/>
    <property type="match status" value="1"/>
</dbReference>
<dbReference type="NCBIfam" id="TIGR00483">
    <property type="entry name" value="EF-1_alpha"/>
    <property type="match status" value="1"/>
</dbReference>
<dbReference type="PRINTS" id="PR00315">
    <property type="entry name" value="ELONGATNFCT"/>
</dbReference>
<comment type="similarity">
    <text evidence="3 10">Belongs to the TRAFAC class translation factor GTPase superfamily. Classic translation factor GTPase family. EF-Tu/EF-1A subfamily.</text>
</comment>
<dbReference type="GO" id="GO:0006412">
    <property type="term" value="P:translation"/>
    <property type="evidence" value="ECO:0000318"/>
    <property type="project" value="GO_Central"/>
</dbReference>
<dbReference type="Pfam" id="PF03144">
    <property type="entry name" value="GTP_EFTU_D2"/>
    <property type="match status" value="1"/>
</dbReference>
<dbReference type="Proteomes" id="UP000002051">
    <property type="component" value="Unassembled WGS sequence"/>
</dbReference>
<reference evidence="12 15" key="1">
    <citation type="journal article" date="2011" name="Nature">
        <title>The Medicago genome provides insight into the evolution of rhizobial symbioses.</title>
        <authorList>
            <person name="Young N.D."/>
            <person name="Debelle F."/>
            <person name="Oldroyd G.E."/>
            <person name="Geurts R."/>
            <person name="Cannon S.B."/>
            <person name="Udvardi M.K."/>
            <person name="Benedito V.A."/>
            <person name="Mayer K.F."/>
            <person name="Gouzy J."/>
            <person name="Schoof H."/>
            <person name="Van de Peer Y."/>
            <person name="Proost S."/>
            <person name="Cook D.R."/>
            <person name="Meyers B.C."/>
            <person name="Spannagl M."/>
            <person name="Cheung F."/>
            <person name="De Mita S."/>
            <person name="Krishnakumar V."/>
            <person name="Gundlach H."/>
            <person name="Zhou S."/>
            <person name="Mudge J."/>
            <person name="Bharti A.K."/>
            <person name="Murray J.D."/>
            <person name="Naoumkina M.A."/>
            <person name="Rosen B."/>
            <person name="Silverstein K.A."/>
            <person name="Tang H."/>
            <person name="Rombauts S."/>
            <person name="Zhao P.X."/>
            <person name="Zhou P."/>
            <person name="Barbe V."/>
            <person name="Bardou P."/>
            <person name="Bechner M."/>
            <person name="Bellec A."/>
            <person name="Berger A."/>
            <person name="Berges H."/>
            <person name="Bidwell S."/>
            <person name="Bisseling T."/>
            <person name="Choisne N."/>
            <person name="Couloux A."/>
            <person name="Denny R."/>
            <person name="Deshpande S."/>
            <person name="Dai X."/>
            <person name="Doyle J.J."/>
            <person name="Dudez A.M."/>
            <person name="Farmer A.D."/>
            <person name="Fouteau S."/>
            <person name="Franken C."/>
            <person name="Gibelin C."/>
            <person name="Gish J."/>
            <person name="Goldstein S."/>
            <person name="Gonzalez A.J."/>
            <person name="Green P.J."/>
            <person name="Hallab A."/>
            <person name="Hartog M."/>
            <person name="Hua A."/>
            <person name="Humphray S.J."/>
            <person name="Jeong D.H."/>
            <person name="Jing Y."/>
            <person name="Jocker A."/>
            <person name="Kenton S.M."/>
            <person name="Kim D.J."/>
            <person name="Klee K."/>
            <person name="Lai H."/>
            <person name="Lang C."/>
            <person name="Lin S."/>
            <person name="Macmil S.L."/>
            <person name="Magdelenat G."/>
            <person name="Matthews L."/>
            <person name="McCorrison J."/>
            <person name="Monaghan E.L."/>
            <person name="Mun J.H."/>
            <person name="Najar F.Z."/>
            <person name="Nicholson C."/>
            <person name="Noirot C."/>
            <person name="O'Bleness M."/>
            <person name="Paule C.R."/>
            <person name="Poulain J."/>
            <person name="Prion F."/>
            <person name="Qin B."/>
            <person name="Qu C."/>
            <person name="Retzel E.F."/>
            <person name="Riddle C."/>
            <person name="Sallet E."/>
            <person name="Samain S."/>
            <person name="Samson N."/>
            <person name="Sanders I."/>
            <person name="Saurat O."/>
            <person name="Scarpelli C."/>
            <person name="Schiex T."/>
            <person name="Segurens B."/>
            <person name="Severin A.J."/>
            <person name="Sherrier D.J."/>
            <person name="Shi R."/>
            <person name="Sims S."/>
            <person name="Singer S.R."/>
            <person name="Sinharoy S."/>
            <person name="Sterck L."/>
            <person name="Viollet A."/>
            <person name="Wang B.B."/>
            <person name="Wang K."/>
            <person name="Wang M."/>
            <person name="Wang X."/>
            <person name="Warfsmann J."/>
            <person name="Weissenbach J."/>
            <person name="White D.D."/>
            <person name="White J.D."/>
            <person name="Wiley G.B."/>
            <person name="Wincker P."/>
            <person name="Xing Y."/>
            <person name="Yang L."/>
            <person name="Yao Z."/>
            <person name="Ying F."/>
            <person name="Zhai J."/>
            <person name="Zhou L."/>
            <person name="Zuber A."/>
            <person name="Denarie J."/>
            <person name="Dixon R.A."/>
            <person name="May G.D."/>
            <person name="Schwartz D.C."/>
            <person name="Rogers J."/>
            <person name="Quetier F."/>
            <person name="Town C.D."/>
            <person name="Roe B.A."/>
        </authorList>
    </citation>
    <scope>NUCLEOTIDE SEQUENCE [LARGE SCALE GENOMIC DNA]</scope>
    <source>
        <strain evidence="12">A17</strain>
        <strain evidence="14 15">cv. Jemalong A17</strain>
    </source>
</reference>
<dbReference type="InterPro" id="IPR004539">
    <property type="entry name" value="Transl_elong_EF1A_euk/arc"/>
</dbReference>
<comment type="function">
    <text evidence="1 10">This protein promotes the GTP-dependent binding of aminoacyl-tRNA to the A-site of ribosomes during protein biosynthesis.</text>
</comment>
<protein>
    <recommendedName>
        <fullName evidence="10">Elongation factor 1-alpha</fullName>
    </recommendedName>
</protein>
<dbReference type="EMBL" id="CM001217">
    <property type="protein sequence ID" value="KEH43146.1"/>
    <property type="molecule type" value="Genomic_DNA"/>
</dbReference>
<dbReference type="SUPFAM" id="SSF52540">
    <property type="entry name" value="P-loop containing nucleoside triphosphate hydrolases"/>
    <property type="match status" value="1"/>
</dbReference>
<dbReference type="SUPFAM" id="SSF50447">
    <property type="entry name" value="Translation proteins"/>
    <property type="match status" value="1"/>
</dbReference>
<keyword evidence="5" id="KW-0963">Cytoplasm</keyword>
<dbReference type="InterPro" id="IPR027417">
    <property type="entry name" value="P-loop_NTPase"/>
</dbReference>
<evidence type="ECO:0000313" key="15">
    <source>
        <dbReference type="Proteomes" id="UP000002051"/>
    </source>
</evidence>
<evidence type="ECO:0000313" key="13">
    <source>
        <dbReference type="EMBL" id="RHN80933.1"/>
    </source>
</evidence>
<dbReference type="EMBL" id="PSQE01000001">
    <property type="protein sequence ID" value="RHN80933.1"/>
    <property type="molecule type" value="Genomic_DNA"/>
</dbReference>
<dbReference type="FunFam" id="3.40.50.300:FF:000255">
    <property type="entry name" value="Elongation factor 1-alpha"/>
    <property type="match status" value="1"/>
</dbReference>
<evidence type="ECO:0000313" key="16">
    <source>
        <dbReference type="Proteomes" id="UP000265566"/>
    </source>
</evidence>
<dbReference type="InterPro" id="IPR009001">
    <property type="entry name" value="Transl_elong_EF1A/Init_IF2_C"/>
</dbReference>
<evidence type="ECO:0000313" key="12">
    <source>
        <dbReference type="EMBL" id="KEH43146.1"/>
    </source>
</evidence>
<dbReference type="Gene3D" id="2.40.30.10">
    <property type="entry name" value="Translation factors"/>
    <property type="match status" value="2"/>
</dbReference>
<dbReference type="NCBIfam" id="NF008969">
    <property type="entry name" value="PRK12317.1"/>
    <property type="match status" value="1"/>
</dbReference>
<reference evidence="13" key="5">
    <citation type="journal article" date="2018" name="Nat. Plants">
        <title>Whole-genome landscape of Medicago truncatula symbiotic genes.</title>
        <authorList>
            <person name="Pecrix Y."/>
            <person name="Gamas P."/>
            <person name="Carrere S."/>
        </authorList>
    </citation>
    <scope>NUCLEOTIDE SEQUENCE</scope>
    <source>
        <tissue evidence="13">Leaves</tissue>
    </source>
</reference>
<evidence type="ECO:0000256" key="9">
    <source>
        <dbReference type="ARBA" id="ARBA00023134"/>
    </source>
</evidence>
<feature type="domain" description="Tr-type G" evidence="11">
    <location>
        <begin position="5"/>
        <end position="230"/>
    </location>
</feature>
<dbReference type="KEGG" id="mtr:25484712"/>
<keyword evidence="6 10" id="KW-0547">Nucleotide-binding</keyword>
<dbReference type="Proteomes" id="UP000265566">
    <property type="component" value="Chromosome 1"/>
</dbReference>
<evidence type="ECO:0000256" key="6">
    <source>
        <dbReference type="ARBA" id="ARBA00022741"/>
    </source>
</evidence>
<dbReference type="InterPro" id="IPR031157">
    <property type="entry name" value="G_TR_CS"/>
</dbReference>
<dbReference type="InterPro" id="IPR054696">
    <property type="entry name" value="GTP-eEF1A_C"/>
</dbReference>
<dbReference type="PANTHER" id="PTHR23115">
    <property type="entry name" value="TRANSLATION FACTOR"/>
    <property type="match status" value="1"/>
</dbReference>
<dbReference type="STRING" id="3880.A0A072VNC8"/>
<evidence type="ECO:0000256" key="1">
    <source>
        <dbReference type="ARBA" id="ARBA00003982"/>
    </source>
</evidence>
<dbReference type="HOGENOM" id="CLU_007265_3_5_1"/>
<dbReference type="InterPro" id="IPR050100">
    <property type="entry name" value="TRAFAC_GTPase_members"/>
</dbReference>
<dbReference type="CDD" id="cd01883">
    <property type="entry name" value="EF1_alpha"/>
    <property type="match status" value="1"/>
</dbReference>
<evidence type="ECO:0000256" key="10">
    <source>
        <dbReference type="RuleBase" id="RU000325"/>
    </source>
</evidence>
<dbReference type="GO" id="GO:0006414">
    <property type="term" value="P:translational elongation"/>
    <property type="evidence" value="ECO:0000318"/>
    <property type="project" value="GO_Central"/>
</dbReference>
<dbReference type="EnsemblPlants" id="KEH43146">
    <property type="protein sequence ID" value="KEH43146"/>
    <property type="gene ID" value="MTR_1g085410"/>
</dbReference>
<accession>A0A072VNC8</accession>
<evidence type="ECO:0000256" key="7">
    <source>
        <dbReference type="ARBA" id="ARBA00022768"/>
    </source>
</evidence>
<dbReference type="Gene3D" id="3.40.50.300">
    <property type="entry name" value="P-loop containing nucleotide triphosphate hydrolases"/>
    <property type="match status" value="1"/>
</dbReference>
<reference evidence="16" key="4">
    <citation type="journal article" date="2018" name="Nat. Plants">
        <title>Whole-genome landscape of Medicago truncatula symbiotic genes.</title>
        <authorList>
            <person name="Pecrix Y."/>
            <person name="Staton S.E."/>
            <person name="Sallet E."/>
            <person name="Lelandais-Briere C."/>
            <person name="Moreau S."/>
            <person name="Carrere S."/>
            <person name="Blein T."/>
            <person name="Jardinaud M.F."/>
            <person name="Latrasse D."/>
            <person name="Zouine M."/>
            <person name="Zahm M."/>
            <person name="Kreplak J."/>
            <person name="Mayjonade B."/>
            <person name="Satge C."/>
            <person name="Perez M."/>
            <person name="Cauet S."/>
            <person name="Marande W."/>
            <person name="Chantry-Darmon C."/>
            <person name="Lopez-Roques C."/>
            <person name="Bouchez O."/>
            <person name="Berard A."/>
            <person name="Debelle F."/>
            <person name="Munos S."/>
            <person name="Bendahmane A."/>
            <person name="Berges H."/>
            <person name="Niebel A."/>
            <person name="Buitink J."/>
            <person name="Frugier F."/>
            <person name="Benhamed M."/>
            <person name="Crespi M."/>
            <person name="Gouzy J."/>
            <person name="Gamas P."/>
        </authorList>
    </citation>
    <scope>NUCLEOTIDE SEQUENCE [LARGE SCALE GENOMIC DNA]</scope>
    <source>
        <strain evidence="16">cv. Jemalong A17</strain>
    </source>
</reference>
<comment type="subcellular location">
    <subcellularLocation>
        <location evidence="2">Cytoplasm</location>
    </subcellularLocation>
</comment>
<gene>
    <name evidence="14" type="primary">25484712</name>
    <name evidence="12" type="ordered locus">MTR_1g085410</name>
    <name evidence="13" type="ORF">MtrunA17_Chr1g0193591</name>
</gene>
<dbReference type="Pfam" id="PF00009">
    <property type="entry name" value="GTP_EFTU"/>
    <property type="match status" value="1"/>
</dbReference>
<dbReference type="CDD" id="cd03693">
    <property type="entry name" value="EF1_alpha_II"/>
    <property type="match status" value="1"/>
</dbReference>
<dbReference type="OrthoDB" id="342024at2759"/>
<dbReference type="GO" id="GO:0003729">
    <property type="term" value="F:mRNA binding"/>
    <property type="evidence" value="ECO:0007669"/>
    <property type="project" value="UniProtKB-ARBA"/>
</dbReference>
<dbReference type="SUPFAM" id="SSF50465">
    <property type="entry name" value="EF-Tu/eEF-1alpha/eIF2-gamma C-terminal domain"/>
    <property type="match status" value="1"/>
</dbReference>
<keyword evidence="9 10" id="KW-0342">GTP-binding</keyword>
<reference evidence="12 15" key="2">
    <citation type="journal article" date="2014" name="BMC Genomics">
        <title>An improved genome release (version Mt4.0) for the model legume Medicago truncatula.</title>
        <authorList>
            <person name="Tang H."/>
            <person name="Krishnakumar V."/>
            <person name="Bidwell S."/>
            <person name="Rosen B."/>
            <person name="Chan A."/>
            <person name="Zhou S."/>
            <person name="Gentzbittel L."/>
            <person name="Childs K.L."/>
            <person name="Yandell M."/>
            <person name="Gundlach H."/>
            <person name="Mayer K.F."/>
            <person name="Schwartz D.C."/>
            <person name="Town C.D."/>
        </authorList>
    </citation>
    <scope>GENOME REANNOTATION</scope>
    <source>
        <strain evidence="12">A17</strain>
        <strain evidence="14 15">cv. Jemalong A17</strain>
    </source>
</reference>
<organism evidence="12 15">
    <name type="scientific">Medicago truncatula</name>
    <name type="common">Barrel medic</name>
    <name type="synonym">Medicago tribuloides</name>
    <dbReference type="NCBI Taxonomy" id="3880"/>
    <lineage>
        <taxon>Eukaryota</taxon>
        <taxon>Viridiplantae</taxon>
        <taxon>Streptophyta</taxon>
        <taxon>Embryophyta</taxon>
        <taxon>Tracheophyta</taxon>
        <taxon>Spermatophyta</taxon>
        <taxon>Magnoliopsida</taxon>
        <taxon>eudicotyledons</taxon>
        <taxon>Gunneridae</taxon>
        <taxon>Pentapetalae</taxon>
        <taxon>rosids</taxon>
        <taxon>fabids</taxon>
        <taxon>Fabales</taxon>
        <taxon>Fabaceae</taxon>
        <taxon>Papilionoideae</taxon>
        <taxon>50 kb inversion clade</taxon>
        <taxon>NPAAA clade</taxon>
        <taxon>Hologalegina</taxon>
        <taxon>IRL clade</taxon>
        <taxon>Trifolieae</taxon>
        <taxon>Medicago</taxon>
    </lineage>
</organism>
<dbReference type="Pfam" id="PF22594">
    <property type="entry name" value="GTP-eEF1A_C"/>
    <property type="match status" value="1"/>
</dbReference>
<keyword evidence="4" id="KW-0488">Methylation</keyword>
<evidence type="ECO:0000256" key="8">
    <source>
        <dbReference type="ARBA" id="ARBA00022917"/>
    </source>
</evidence>
<dbReference type="InterPro" id="IPR009000">
    <property type="entry name" value="Transl_B-barrel_sf"/>
</dbReference>
<name>A0A072VNC8_MEDTR</name>
<sequence>MVKDKVHINVVVIGHVDSGKSTTAGHLIYKLGGIEKDVIERLEKEATEINKPSFKYAWVLDKLKAERERGITIDISLSKFETTKYYCTLIDAPGHRDFIKNMITGTSQADCAVLVIDSTTGSFEAGYSQEGQTSEHALLAFVLGVRQMICCCNKMDATTPKYSKDRYEEIVKEFSPFLIDVGYNLDEIPFVPISGFEGDNIIERSTNLDWYKGPTLLEALDQIKEPKRLLDKPLRLPLQDVYKIGGIGTVPVGRVESGVLKPGMAVTFAPTGLKTLVNSMEMHHEKLNEALPGDIVGFNVQHGSVKDLRRGYVASDSKHDPATEAAKFTSRVIITNQTGRIQNGYTPILDCHTSHVPVKFAKLVTKFDRFSGLEIEKEPKFLKNGDAGVVKMIPTKSMVVEDFSTYPPLGRFAVRDMRQTVAVGVIMVVKKKDPHAEGKIAK</sequence>
<evidence type="ECO:0000259" key="11">
    <source>
        <dbReference type="PROSITE" id="PS51722"/>
    </source>
</evidence>
<evidence type="ECO:0000256" key="5">
    <source>
        <dbReference type="ARBA" id="ARBA00022490"/>
    </source>
</evidence>
<keyword evidence="7 10" id="KW-0251">Elongation factor</keyword>
<keyword evidence="13" id="KW-0378">Hydrolase</keyword>
<dbReference type="CDD" id="cd03705">
    <property type="entry name" value="EF1_alpha_III"/>
    <property type="match status" value="1"/>
</dbReference>
<dbReference type="FunFam" id="2.40.30.10:FF:000003">
    <property type="entry name" value="Elongation factor 1-alpha"/>
    <property type="match status" value="1"/>
</dbReference>
<dbReference type="GO" id="GO:0005737">
    <property type="term" value="C:cytoplasm"/>
    <property type="evidence" value="ECO:0007669"/>
    <property type="project" value="UniProtKB-SubCell"/>
</dbReference>
<dbReference type="GO" id="GO:0003746">
    <property type="term" value="F:translation elongation factor activity"/>
    <property type="evidence" value="ECO:0000318"/>
    <property type="project" value="GO_Central"/>
</dbReference>
<dbReference type="InterPro" id="IPR000795">
    <property type="entry name" value="T_Tr_GTP-bd_dom"/>
</dbReference>
<keyword evidence="8" id="KW-0648">Protein biosynthesis</keyword>
<dbReference type="GO" id="GO:0005525">
    <property type="term" value="F:GTP binding"/>
    <property type="evidence" value="ECO:0007669"/>
    <property type="project" value="UniProtKB-UniRule"/>
</dbReference>
<evidence type="ECO:0000256" key="4">
    <source>
        <dbReference type="ARBA" id="ARBA00022481"/>
    </source>
</evidence>
<evidence type="ECO:0000256" key="2">
    <source>
        <dbReference type="ARBA" id="ARBA00004496"/>
    </source>
</evidence>
<reference evidence="14" key="3">
    <citation type="submission" date="2015-04" db="UniProtKB">
        <authorList>
            <consortium name="EnsemblPlants"/>
        </authorList>
    </citation>
    <scope>IDENTIFICATION</scope>
    <source>
        <strain evidence="14">cv. Jemalong A17</strain>
    </source>
</reference>
<dbReference type="AlphaFoldDB" id="A0A072VNC8"/>
<proteinExistence type="inferred from homology"/>
<dbReference type="PROSITE" id="PS51722">
    <property type="entry name" value="G_TR_2"/>
    <property type="match status" value="1"/>
</dbReference>
<dbReference type="InterPro" id="IPR004161">
    <property type="entry name" value="EFTu-like_2"/>
</dbReference>
<dbReference type="Gramene" id="rna4917">
    <property type="protein sequence ID" value="RHN80933.1"/>
    <property type="gene ID" value="gene4917"/>
</dbReference>